<name>A0A0K2S0G6_9MICC</name>
<dbReference type="EMBL" id="AP014938">
    <property type="protein sequence ID" value="BAS20564.1"/>
    <property type="molecule type" value="Genomic_DNA"/>
</dbReference>
<dbReference type="Proteomes" id="UP000066203">
    <property type="component" value="Chromosome"/>
</dbReference>
<dbReference type="AlphaFoldDB" id="A0A0K2S0G6"/>
<evidence type="ECO:0000313" key="1">
    <source>
        <dbReference type="EMBL" id="BAS20564.1"/>
    </source>
</evidence>
<reference evidence="2" key="1">
    <citation type="submission" date="2015-08" db="EMBL/GenBank/DDBJ databases">
        <title>Complete genome sequence of Rothia mucilaginosa strain NUM-Rm6536.</title>
        <authorList>
            <person name="Nambu T."/>
        </authorList>
    </citation>
    <scope>NUCLEOTIDE SEQUENCE [LARGE SCALE GENOMIC DNA]</scope>
    <source>
        <strain evidence="2">NUM-Rm6536</strain>
    </source>
</reference>
<evidence type="ECO:0000313" key="2">
    <source>
        <dbReference type="Proteomes" id="UP000066203"/>
    </source>
</evidence>
<gene>
    <name evidence="1" type="ORF">RM6536_1317</name>
</gene>
<organism evidence="1">
    <name type="scientific">Rothia mucilaginosa</name>
    <dbReference type="NCBI Taxonomy" id="43675"/>
    <lineage>
        <taxon>Bacteria</taxon>
        <taxon>Bacillati</taxon>
        <taxon>Actinomycetota</taxon>
        <taxon>Actinomycetes</taxon>
        <taxon>Micrococcales</taxon>
        <taxon>Micrococcaceae</taxon>
        <taxon>Rothia</taxon>
    </lineage>
</organism>
<protein>
    <submittedName>
        <fullName evidence="1">Uncharacterized protein</fullName>
    </submittedName>
</protein>
<proteinExistence type="predicted"/>
<dbReference type="PATRIC" id="fig|43675.28.peg.1349"/>
<sequence>MKPFVIRGWAQLARSLSSLPIFAENFPRYCCGGGLIS</sequence>
<accession>A0A0K2S0G6</accession>